<accession>A0A7J7EXR3</accession>
<dbReference type="Proteomes" id="UP000551758">
    <property type="component" value="Unassembled WGS sequence"/>
</dbReference>
<feature type="compositionally biased region" description="Low complexity" evidence="1">
    <location>
        <begin position="36"/>
        <end position="60"/>
    </location>
</feature>
<dbReference type="EMBL" id="JACDTQ010002158">
    <property type="protein sequence ID" value="KAF5920216.1"/>
    <property type="molecule type" value="Genomic_DNA"/>
</dbReference>
<organism evidence="2 3">
    <name type="scientific">Diceros bicornis minor</name>
    <name type="common">South-central black rhinoceros</name>
    <dbReference type="NCBI Taxonomy" id="77932"/>
    <lineage>
        <taxon>Eukaryota</taxon>
        <taxon>Metazoa</taxon>
        <taxon>Chordata</taxon>
        <taxon>Craniata</taxon>
        <taxon>Vertebrata</taxon>
        <taxon>Euteleostomi</taxon>
        <taxon>Mammalia</taxon>
        <taxon>Eutheria</taxon>
        <taxon>Laurasiatheria</taxon>
        <taxon>Perissodactyla</taxon>
        <taxon>Rhinocerotidae</taxon>
        <taxon>Diceros</taxon>
    </lineage>
</organism>
<evidence type="ECO:0000313" key="2">
    <source>
        <dbReference type="EMBL" id="KAF5920216.1"/>
    </source>
</evidence>
<feature type="region of interest" description="Disordered" evidence="1">
    <location>
        <begin position="34"/>
        <end position="92"/>
    </location>
</feature>
<sequence length="92" mass="9983">MEDPSVLPPPPHRVRVSPSCWEPWRQWHIRVARGGHSQPPLSLAAAAPHSASPESSLSQADPSCHPQEPEPSQDSLEEGPLLPELGMPSQTD</sequence>
<protein>
    <submittedName>
        <fullName evidence="2">Uncharacterized protein</fullName>
    </submittedName>
</protein>
<dbReference type="AlphaFoldDB" id="A0A7J7EXR3"/>
<proteinExistence type="predicted"/>
<gene>
    <name evidence="2" type="ORF">HPG69_006487</name>
</gene>
<reference evidence="2 3" key="1">
    <citation type="journal article" date="2020" name="Mol. Biol. Evol.">
        <title>Interspecific Gene Flow and the Evolution of Specialization in Black and White Rhinoceros.</title>
        <authorList>
            <person name="Moodley Y."/>
            <person name="Westbury M.V."/>
            <person name="Russo I.M."/>
            <person name="Gopalakrishnan S."/>
            <person name="Rakotoarivelo A."/>
            <person name="Olsen R.A."/>
            <person name="Prost S."/>
            <person name="Tunstall T."/>
            <person name="Ryder O.A."/>
            <person name="Dalen L."/>
            <person name="Bruford M.W."/>
        </authorList>
    </citation>
    <scope>NUCLEOTIDE SEQUENCE [LARGE SCALE GENOMIC DNA]</scope>
    <source>
        <strain evidence="2">SBR-YM</strain>
        <tissue evidence="2">Skin</tissue>
    </source>
</reference>
<evidence type="ECO:0000313" key="3">
    <source>
        <dbReference type="Proteomes" id="UP000551758"/>
    </source>
</evidence>
<evidence type="ECO:0000256" key="1">
    <source>
        <dbReference type="SAM" id="MobiDB-lite"/>
    </source>
</evidence>
<comment type="caution">
    <text evidence="2">The sequence shown here is derived from an EMBL/GenBank/DDBJ whole genome shotgun (WGS) entry which is preliminary data.</text>
</comment>
<keyword evidence="3" id="KW-1185">Reference proteome</keyword>
<name>A0A7J7EXR3_DICBM</name>